<sequence>MKIHVDVDCTPEEARTFFGLPDVQPMQEALMSQIQERMQMALAQTDPDVLMKTWLPVGMAGFEQLQKMFWSNLSGGGRSRDGERS</sequence>
<name>A0ABV7KVI4_9PROT</name>
<evidence type="ECO:0000313" key="2">
    <source>
        <dbReference type="Proteomes" id="UP001595528"/>
    </source>
</evidence>
<gene>
    <name evidence="1" type="ORF">ACFOGJ_02885</name>
</gene>
<proteinExistence type="predicted"/>
<dbReference type="EMBL" id="JBHRTR010000007">
    <property type="protein sequence ID" value="MFC3226155.1"/>
    <property type="molecule type" value="Genomic_DNA"/>
</dbReference>
<dbReference type="InterPro" id="IPR045502">
    <property type="entry name" value="DUF6489"/>
</dbReference>
<dbReference type="RefSeq" id="WP_379897966.1">
    <property type="nucleotide sequence ID" value="NZ_JBHRTR010000007.1"/>
</dbReference>
<keyword evidence="2" id="KW-1185">Reference proteome</keyword>
<dbReference type="Pfam" id="PF20099">
    <property type="entry name" value="DUF6489"/>
    <property type="match status" value="1"/>
</dbReference>
<organism evidence="1 2">
    <name type="scientific">Marinibaculum pumilum</name>
    <dbReference type="NCBI Taxonomy" id="1766165"/>
    <lineage>
        <taxon>Bacteria</taxon>
        <taxon>Pseudomonadati</taxon>
        <taxon>Pseudomonadota</taxon>
        <taxon>Alphaproteobacteria</taxon>
        <taxon>Rhodospirillales</taxon>
        <taxon>Rhodospirillaceae</taxon>
        <taxon>Marinibaculum</taxon>
    </lineage>
</organism>
<dbReference type="Proteomes" id="UP001595528">
    <property type="component" value="Unassembled WGS sequence"/>
</dbReference>
<reference evidence="2" key="1">
    <citation type="journal article" date="2019" name="Int. J. Syst. Evol. Microbiol.">
        <title>The Global Catalogue of Microorganisms (GCM) 10K type strain sequencing project: providing services to taxonomists for standard genome sequencing and annotation.</title>
        <authorList>
            <consortium name="The Broad Institute Genomics Platform"/>
            <consortium name="The Broad Institute Genome Sequencing Center for Infectious Disease"/>
            <person name="Wu L."/>
            <person name="Ma J."/>
        </authorList>
    </citation>
    <scope>NUCLEOTIDE SEQUENCE [LARGE SCALE GENOMIC DNA]</scope>
    <source>
        <strain evidence="2">KCTC 42964</strain>
    </source>
</reference>
<evidence type="ECO:0000313" key="1">
    <source>
        <dbReference type="EMBL" id="MFC3226155.1"/>
    </source>
</evidence>
<accession>A0ABV7KVI4</accession>
<comment type="caution">
    <text evidence="1">The sequence shown here is derived from an EMBL/GenBank/DDBJ whole genome shotgun (WGS) entry which is preliminary data.</text>
</comment>
<protein>
    <submittedName>
        <fullName evidence="1">DUF6489 family protein</fullName>
    </submittedName>
</protein>